<dbReference type="Gene3D" id="3.80.10.10">
    <property type="entry name" value="Ribonuclease Inhibitor"/>
    <property type="match status" value="1"/>
</dbReference>
<feature type="region of interest" description="Disordered" evidence="1">
    <location>
        <begin position="469"/>
        <end position="513"/>
    </location>
</feature>
<feature type="region of interest" description="Disordered" evidence="1">
    <location>
        <begin position="1"/>
        <end position="27"/>
    </location>
</feature>
<gene>
    <name evidence="2" type="ORF">PTTW11_01088</name>
</gene>
<proteinExistence type="predicted"/>
<dbReference type="CDD" id="cd09917">
    <property type="entry name" value="F-box_SF"/>
    <property type="match status" value="1"/>
</dbReference>
<evidence type="ECO:0000313" key="3">
    <source>
        <dbReference type="Proteomes" id="UP000472372"/>
    </source>
</evidence>
<name>A0A6S6V7F5_9PLEO</name>
<organism evidence="2 3">
    <name type="scientific">Pyrenophora teres f. teres</name>
    <dbReference type="NCBI Taxonomy" id="97479"/>
    <lineage>
        <taxon>Eukaryota</taxon>
        <taxon>Fungi</taxon>
        <taxon>Dikarya</taxon>
        <taxon>Ascomycota</taxon>
        <taxon>Pezizomycotina</taxon>
        <taxon>Dothideomycetes</taxon>
        <taxon>Pleosporomycetidae</taxon>
        <taxon>Pleosporales</taxon>
        <taxon>Pleosporineae</taxon>
        <taxon>Pleosporaceae</taxon>
        <taxon>Pyrenophora</taxon>
    </lineage>
</organism>
<feature type="compositionally biased region" description="Basic residues" evidence="1">
    <location>
        <begin position="1"/>
        <end position="12"/>
    </location>
</feature>
<evidence type="ECO:0000256" key="1">
    <source>
        <dbReference type="SAM" id="MobiDB-lite"/>
    </source>
</evidence>
<dbReference type="EMBL" id="HG992977">
    <property type="protein sequence ID" value="CAE7000501.1"/>
    <property type="molecule type" value="Genomic_DNA"/>
</dbReference>
<dbReference type="InterPro" id="IPR032675">
    <property type="entry name" value="LRR_dom_sf"/>
</dbReference>
<dbReference type="AlphaFoldDB" id="A0A6S6V7F5"/>
<sequence length="541" mass="60331">MKRLQLQSKRRASISSASSPAKRARSVSISVKVNHDPMPLEPLKTPKIPAGPKNTQACLGGVPEELLLNILQKLRYSPRTLAKLCRTDRRCKRVAEEVLYNKVTAFDHEKARAIAATPRLALHVRSCNAEIIDDFYHPEYRKDRFTQVIAKAVNIHSLHVSDSSDWPGEHIEHDKHQSIGWLSLFHSAVQSGSGPVNRFAHLSNLKIASAHLSVEHIASVLSLPSLKVLELQHIHQTTPFVNWSIPDSSCSIQTLRLMNTMMDVTAVAHIISAMKALRNFTYLRDTLVWEPFGGEHSALSTWACHSWQLLGDALRKHHDSLETVMAWDSSDKDIIDIVYPDGHNYGTFGSFQAFSKLKHCGGPIEAFLDVAAGEADLSVYFPPTVSTFRITMSTDNSALWTPSLSALASLRDVVRDGTRRKVDLIWEGALPTPTLSLANPLEILKQTGIELRLTINSRTLTVEKLKELESKQKGSQTGSNYDQDEDAEESDREYSDAELAEEENEGERMWRTDYDDALTAEAADEFGSTSLFPYLAALESP</sequence>
<protein>
    <submittedName>
        <fullName evidence="2">Uncharacterized protein</fullName>
    </submittedName>
</protein>
<evidence type="ECO:0000313" key="2">
    <source>
        <dbReference type="EMBL" id="CAE7000501.1"/>
    </source>
</evidence>
<accession>A0A6S6V7F5</accession>
<dbReference type="Proteomes" id="UP000472372">
    <property type="component" value="Chromosome 1"/>
</dbReference>
<dbReference type="SUPFAM" id="SSF52047">
    <property type="entry name" value="RNI-like"/>
    <property type="match status" value="1"/>
</dbReference>
<reference evidence="2" key="1">
    <citation type="submission" date="2021-02" db="EMBL/GenBank/DDBJ databases">
        <authorList>
            <person name="Syme A R."/>
            <person name="Syme A R."/>
            <person name="Moolhuijzen P."/>
        </authorList>
    </citation>
    <scope>NUCLEOTIDE SEQUENCE</scope>
    <source>
        <strain evidence="2">W1-1</strain>
    </source>
</reference>
<feature type="compositionally biased region" description="Acidic residues" evidence="1">
    <location>
        <begin position="482"/>
        <end position="505"/>
    </location>
</feature>